<dbReference type="Proteomes" id="UP000051836">
    <property type="component" value="Unassembled WGS sequence"/>
</dbReference>
<evidence type="ECO:0000313" key="2">
    <source>
        <dbReference type="EMBL" id="KQK78079.1"/>
    </source>
</evidence>
<organism evidence="2 3">
    <name type="scientific">Amazona aestiva</name>
    <name type="common">Blue-fronted Amazon parrot</name>
    <dbReference type="NCBI Taxonomy" id="12930"/>
    <lineage>
        <taxon>Eukaryota</taxon>
        <taxon>Metazoa</taxon>
        <taxon>Chordata</taxon>
        <taxon>Craniata</taxon>
        <taxon>Vertebrata</taxon>
        <taxon>Euteleostomi</taxon>
        <taxon>Archelosauria</taxon>
        <taxon>Archosauria</taxon>
        <taxon>Dinosauria</taxon>
        <taxon>Saurischia</taxon>
        <taxon>Theropoda</taxon>
        <taxon>Coelurosauria</taxon>
        <taxon>Aves</taxon>
        <taxon>Neognathae</taxon>
        <taxon>Neoaves</taxon>
        <taxon>Telluraves</taxon>
        <taxon>Australaves</taxon>
        <taxon>Psittaciformes</taxon>
        <taxon>Psittacidae</taxon>
        <taxon>Amazona</taxon>
    </lineage>
</organism>
<evidence type="ECO:0000256" key="1">
    <source>
        <dbReference type="SAM" id="MobiDB-lite"/>
    </source>
</evidence>
<protein>
    <submittedName>
        <fullName evidence="2">Uncharacterized protein</fullName>
    </submittedName>
</protein>
<accession>A0A0Q3M607</accession>
<comment type="caution">
    <text evidence="2">The sequence shown here is derived from an EMBL/GenBank/DDBJ whole genome shotgun (WGS) entry which is preliminary data.</text>
</comment>
<dbReference type="AlphaFoldDB" id="A0A0Q3M607"/>
<name>A0A0Q3M607_AMAAE</name>
<evidence type="ECO:0000313" key="3">
    <source>
        <dbReference type="Proteomes" id="UP000051836"/>
    </source>
</evidence>
<keyword evidence="3" id="KW-1185">Reference proteome</keyword>
<proteinExistence type="predicted"/>
<reference evidence="2 3" key="1">
    <citation type="submission" date="2015-10" db="EMBL/GenBank/DDBJ databases">
        <authorList>
            <person name="Gilbert D.G."/>
        </authorList>
    </citation>
    <scope>NUCLEOTIDE SEQUENCE [LARGE SCALE GENOMIC DNA]</scope>
    <source>
        <strain evidence="2">FVVF132</strain>
    </source>
</reference>
<sequence length="171" mass="19232">MKQNLESMEVYIPCERQSLQLYGDQAKASYGKLLPKGTDFKMRRKLQEMAGAEGGREDDRRGEKEQKGPHPERQAADGIRSTFPIQSYPNFVTISGRKNSSIFGSEVPDMTEAQGSRWQQGWLAASWLGYTELAGKLIKAFRSQDCRPGDCGHIFIAEIHKTTQSTLTKQT</sequence>
<dbReference type="EMBL" id="LMAW01002690">
    <property type="protein sequence ID" value="KQK78079.1"/>
    <property type="molecule type" value="Genomic_DNA"/>
</dbReference>
<gene>
    <name evidence="2" type="ORF">AAES_120672</name>
</gene>
<feature type="compositionally biased region" description="Basic and acidic residues" evidence="1">
    <location>
        <begin position="54"/>
        <end position="75"/>
    </location>
</feature>
<feature type="region of interest" description="Disordered" evidence="1">
    <location>
        <begin position="49"/>
        <end position="80"/>
    </location>
</feature>